<evidence type="ECO:0000313" key="10">
    <source>
        <dbReference type="EMBL" id="AAR39028.1"/>
    </source>
</evidence>
<evidence type="ECO:0000313" key="11">
    <source>
        <dbReference type="Proteomes" id="UP000000578"/>
    </source>
</evidence>
<feature type="transmembrane region" description="Helical" evidence="7">
    <location>
        <begin position="20"/>
        <end position="39"/>
    </location>
</feature>
<evidence type="ECO:0000256" key="7">
    <source>
        <dbReference type="SAM" id="Phobius"/>
    </source>
</evidence>
<evidence type="ECO:0000256" key="1">
    <source>
        <dbReference type="ARBA" id="ARBA00004651"/>
    </source>
</evidence>
<reference evidence="10 11" key="1">
    <citation type="journal article" date="2003" name="Proc. Natl. Acad. Sci. U.S.A.">
        <title>The genome of Nanoarchaeum equitans: insights into early archaeal evolution and derived parasitism.</title>
        <authorList>
            <person name="Waters E."/>
            <person name="Hohn M.J."/>
            <person name="Ahel I."/>
            <person name="Graham D.E."/>
            <person name="Adams M.D."/>
            <person name="Barnstead M."/>
            <person name="Beeson K.Y."/>
            <person name="Bibbs L."/>
            <person name="Bolanos R."/>
            <person name="Keller M."/>
            <person name="Kretz K."/>
            <person name="Lin X."/>
            <person name="Mathur E."/>
            <person name="Ni J."/>
            <person name="Podar M."/>
            <person name="Richardson T."/>
            <person name="Sutton G.G."/>
            <person name="Simon M."/>
            <person name="Soll D."/>
            <person name="Stetter K.O."/>
            <person name="Short J.M."/>
            <person name="Noordewier M."/>
        </authorList>
    </citation>
    <scope>NUCLEOTIDE SEQUENCE [LARGE SCALE GENOMIC DNA]</scope>
    <source>
        <strain evidence="10 11">Kin4-M</strain>
    </source>
</reference>
<comment type="subcellular location">
    <subcellularLocation>
        <location evidence="1">Cell membrane</location>
        <topology evidence="1">Multi-pass membrane protein</topology>
    </subcellularLocation>
</comment>
<sequence length="381" mass="42532">MREILKLALKNIQRRKLRSLLTTIGVTIGIGAINYFLILSKSLEYGIINTFESLGKDKLIILPGKRVGFSFSTGWYFSKSIVNSIEHLPSIKYVIPGKFVTSTIEHKNKQLNVVIYGFPLDKMRLLTQLGYNLREGRFPSNNKECVVGYGVYKDLSIEIGDKISNKFKCKVVGILEQIGSQREDYTLIVSENVLEKHYNLNQYNFIFAIAKDIDLAKKELSKLLDKTIKDYTILTTEQLAKRFASLLGFVSLFISAIAGISLINAIIGIMNTMYMVITERISEIGILRAIGAKKRDILFLFLFESGFLSLVGGIVGIAISTIIALITIIVFKSMGFKAIFYINPLIVLGLLVLSFVVGIIAGLLPSKKASELEPVKALRRV</sequence>
<dbReference type="EMBL" id="AE017199">
    <property type="protein sequence ID" value="AAR39028.1"/>
    <property type="molecule type" value="Genomic_DNA"/>
</dbReference>
<organism evidence="10 11">
    <name type="scientific">Nanoarchaeum equitans (strain Kin4-M)</name>
    <dbReference type="NCBI Taxonomy" id="228908"/>
    <lineage>
        <taxon>Archaea</taxon>
        <taxon>Nanobdellota</taxon>
        <taxon>Candidatus Nanoarchaeia</taxon>
        <taxon>Nanoarchaeales</taxon>
        <taxon>Nanoarchaeaceae</taxon>
        <taxon>Nanoarchaeum</taxon>
    </lineage>
</organism>
<dbReference type="EnsemblBacteria" id="AAR39028">
    <property type="protein sequence ID" value="AAR39028"/>
    <property type="gene ID" value="NEQ175"/>
</dbReference>
<evidence type="ECO:0000256" key="4">
    <source>
        <dbReference type="ARBA" id="ARBA00022989"/>
    </source>
</evidence>
<keyword evidence="2" id="KW-1003">Cell membrane</keyword>
<dbReference type="Pfam" id="PF12704">
    <property type="entry name" value="MacB_PCD"/>
    <property type="match status" value="1"/>
</dbReference>
<feature type="domain" description="MacB-like periplasmic core" evidence="9">
    <location>
        <begin position="19"/>
        <end position="216"/>
    </location>
</feature>
<dbReference type="KEGG" id="neq:NEQ175"/>
<evidence type="ECO:0000259" key="8">
    <source>
        <dbReference type="Pfam" id="PF02687"/>
    </source>
</evidence>
<gene>
    <name evidence="10" type="ordered locus">NEQ175</name>
</gene>
<keyword evidence="3 7" id="KW-0812">Transmembrane</keyword>
<dbReference type="PANTHER" id="PTHR30572">
    <property type="entry name" value="MEMBRANE COMPONENT OF TRANSPORTER-RELATED"/>
    <property type="match status" value="1"/>
</dbReference>
<feature type="transmembrane region" description="Helical" evidence="7">
    <location>
        <begin position="297"/>
        <end position="330"/>
    </location>
</feature>
<dbReference type="InterPro" id="IPR025857">
    <property type="entry name" value="MacB_PCD"/>
</dbReference>
<evidence type="ECO:0000256" key="3">
    <source>
        <dbReference type="ARBA" id="ARBA00022692"/>
    </source>
</evidence>
<keyword evidence="11" id="KW-1185">Reference proteome</keyword>
<dbReference type="STRING" id="228908.NEQ175"/>
<protein>
    <submittedName>
        <fullName evidence="10">NEQ175</fullName>
    </submittedName>
</protein>
<dbReference type="GO" id="GO:0022857">
    <property type="term" value="F:transmembrane transporter activity"/>
    <property type="evidence" value="ECO:0007669"/>
    <property type="project" value="TreeGrafter"/>
</dbReference>
<accession>Q74NB4</accession>
<feature type="transmembrane region" description="Helical" evidence="7">
    <location>
        <begin position="243"/>
        <end position="276"/>
    </location>
</feature>
<dbReference type="AlphaFoldDB" id="Q74NB4"/>
<dbReference type="Proteomes" id="UP000000578">
    <property type="component" value="Chromosome"/>
</dbReference>
<dbReference type="InterPro" id="IPR050250">
    <property type="entry name" value="Macrolide_Exporter_MacB"/>
</dbReference>
<dbReference type="HOGENOM" id="CLU_000604_8_0_2"/>
<dbReference type="BioCyc" id="NEQU228908:GJB6-186-MONOMER"/>
<evidence type="ECO:0000256" key="6">
    <source>
        <dbReference type="ARBA" id="ARBA00038076"/>
    </source>
</evidence>
<dbReference type="Pfam" id="PF02687">
    <property type="entry name" value="FtsX"/>
    <property type="match status" value="1"/>
</dbReference>
<evidence type="ECO:0000256" key="5">
    <source>
        <dbReference type="ARBA" id="ARBA00023136"/>
    </source>
</evidence>
<keyword evidence="4 7" id="KW-1133">Transmembrane helix</keyword>
<comment type="similarity">
    <text evidence="6">Belongs to the ABC-4 integral membrane protein family.</text>
</comment>
<keyword evidence="5 7" id="KW-0472">Membrane</keyword>
<feature type="transmembrane region" description="Helical" evidence="7">
    <location>
        <begin position="342"/>
        <end position="364"/>
    </location>
</feature>
<evidence type="ECO:0000256" key="2">
    <source>
        <dbReference type="ARBA" id="ARBA00022475"/>
    </source>
</evidence>
<name>Q74NB4_NANEQ</name>
<dbReference type="InterPro" id="IPR003838">
    <property type="entry name" value="ABC3_permease_C"/>
</dbReference>
<dbReference type="PANTHER" id="PTHR30572:SF4">
    <property type="entry name" value="ABC TRANSPORTER PERMEASE YTRF"/>
    <property type="match status" value="1"/>
</dbReference>
<dbReference type="GO" id="GO:0005886">
    <property type="term" value="C:plasma membrane"/>
    <property type="evidence" value="ECO:0007669"/>
    <property type="project" value="UniProtKB-SubCell"/>
</dbReference>
<evidence type="ECO:0000259" key="9">
    <source>
        <dbReference type="Pfam" id="PF12704"/>
    </source>
</evidence>
<feature type="domain" description="ABC3 transporter permease C-terminal" evidence="8">
    <location>
        <begin position="256"/>
        <end position="374"/>
    </location>
</feature>
<proteinExistence type="inferred from homology"/>